<dbReference type="Proteomes" id="UP000324222">
    <property type="component" value="Unassembled WGS sequence"/>
</dbReference>
<evidence type="ECO:0000313" key="2">
    <source>
        <dbReference type="Proteomes" id="UP000324222"/>
    </source>
</evidence>
<gene>
    <name evidence="1" type="ORF">E2C01_058124</name>
</gene>
<proteinExistence type="predicted"/>
<dbReference type="EMBL" id="VSRR010021540">
    <property type="protein sequence ID" value="MPC64014.1"/>
    <property type="molecule type" value="Genomic_DNA"/>
</dbReference>
<evidence type="ECO:0000313" key="1">
    <source>
        <dbReference type="EMBL" id="MPC64014.1"/>
    </source>
</evidence>
<reference evidence="1 2" key="1">
    <citation type="submission" date="2019-05" db="EMBL/GenBank/DDBJ databases">
        <title>Another draft genome of Portunus trituberculatus and its Hox gene families provides insights of decapod evolution.</title>
        <authorList>
            <person name="Jeong J.-H."/>
            <person name="Song I."/>
            <person name="Kim S."/>
            <person name="Choi T."/>
            <person name="Kim D."/>
            <person name="Ryu S."/>
            <person name="Kim W."/>
        </authorList>
    </citation>
    <scope>NUCLEOTIDE SEQUENCE [LARGE SCALE GENOMIC DNA]</scope>
    <source>
        <tissue evidence="1">Muscle</tissue>
    </source>
</reference>
<sequence length="220" mass="24574">MKGGVLEESQSFPLSATLLQPPIQGSPQPPAWSPAALPDFWSLRSLKQSFTFSLKTLSTKITDISNVNETNNASSRAAPPDVTCSTPAVEGWLFFLSKRRCHEKVVLYSYKENSLGFLRQAAFPSQEAELSKCRRCTHPDDEFTKPQQRGVAASQRLLHTPSSRTYSMPRYLATHARQFRVVVAAMAARGRVSMMGIHRWSHDVNNVKCKPTPAKYSLFS</sequence>
<organism evidence="1 2">
    <name type="scientific">Portunus trituberculatus</name>
    <name type="common">Swimming crab</name>
    <name type="synonym">Neptunus trituberculatus</name>
    <dbReference type="NCBI Taxonomy" id="210409"/>
    <lineage>
        <taxon>Eukaryota</taxon>
        <taxon>Metazoa</taxon>
        <taxon>Ecdysozoa</taxon>
        <taxon>Arthropoda</taxon>
        <taxon>Crustacea</taxon>
        <taxon>Multicrustacea</taxon>
        <taxon>Malacostraca</taxon>
        <taxon>Eumalacostraca</taxon>
        <taxon>Eucarida</taxon>
        <taxon>Decapoda</taxon>
        <taxon>Pleocyemata</taxon>
        <taxon>Brachyura</taxon>
        <taxon>Eubrachyura</taxon>
        <taxon>Portunoidea</taxon>
        <taxon>Portunidae</taxon>
        <taxon>Portuninae</taxon>
        <taxon>Portunus</taxon>
    </lineage>
</organism>
<dbReference type="AlphaFoldDB" id="A0A5B7H577"/>
<name>A0A5B7H577_PORTR</name>
<comment type="caution">
    <text evidence="1">The sequence shown here is derived from an EMBL/GenBank/DDBJ whole genome shotgun (WGS) entry which is preliminary data.</text>
</comment>
<accession>A0A5B7H577</accession>
<keyword evidence="2" id="KW-1185">Reference proteome</keyword>
<protein>
    <submittedName>
        <fullName evidence="1">Uncharacterized protein</fullName>
    </submittedName>
</protein>